<gene>
    <name evidence="8" type="ORF">EPI10_014911</name>
</gene>
<keyword evidence="2" id="KW-0805">Transcription regulation</keyword>
<dbReference type="PROSITE" id="PS51519">
    <property type="entry name" value="RWP_RK"/>
    <property type="match status" value="1"/>
</dbReference>
<dbReference type="EMBL" id="SMMG02000006">
    <property type="protein sequence ID" value="KAA3469081.1"/>
    <property type="molecule type" value="Genomic_DNA"/>
</dbReference>
<evidence type="ECO:0000313" key="9">
    <source>
        <dbReference type="Proteomes" id="UP000325315"/>
    </source>
</evidence>
<evidence type="ECO:0000256" key="1">
    <source>
        <dbReference type="ARBA" id="ARBA00004049"/>
    </source>
</evidence>
<proteinExistence type="predicted"/>
<dbReference type="PANTHER" id="PTHR46373:SF20">
    <property type="entry name" value="PROTEIN RKD1"/>
    <property type="match status" value="1"/>
</dbReference>
<dbReference type="OrthoDB" id="6270329at2759"/>
<evidence type="ECO:0000256" key="4">
    <source>
        <dbReference type="ARBA" id="ARBA00023125"/>
    </source>
</evidence>
<organism evidence="8 9">
    <name type="scientific">Gossypium australe</name>
    <dbReference type="NCBI Taxonomy" id="47621"/>
    <lineage>
        <taxon>Eukaryota</taxon>
        <taxon>Viridiplantae</taxon>
        <taxon>Streptophyta</taxon>
        <taxon>Embryophyta</taxon>
        <taxon>Tracheophyta</taxon>
        <taxon>Spermatophyta</taxon>
        <taxon>Magnoliopsida</taxon>
        <taxon>eudicotyledons</taxon>
        <taxon>Gunneridae</taxon>
        <taxon>Pentapetalae</taxon>
        <taxon>rosids</taxon>
        <taxon>malvids</taxon>
        <taxon>Malvales</taxon>
        <taxon>Malvaceae</taxon>
        <taxon>Malvoideae</taxon>
        <taxon>Gossypium</taxon>
    </lineage>
</organism>
<dbReference type="InterPro" id="IPR044607">
    <property type="entry name" value="RKD-like"/>
</dbReference>
<evidence type="ECO:0000256" key="3">
    <source>
        <dbReference type="ARBA" id="ARBA00023054"/>
    </source>
</evidence>
<dbReference type="AlphaFoldDB" id="A0A5B6VJ26"/>
<keyword evidence="9" id="KW-1185">Reference proteome</keyword>
<dbReference type="PANTHER" id="PTHR46373">
    <property type="entry name" value="PROTEIN RKD4"/>
    <property type="match status" value="1"/>
</dbReference>
<dbReference type="GO" id="GO:0003677">
    <property type="term" value="F:DNA binding"/>
    <property type="evidence" value="ECO:0007669"/>
    <property type="project" value="UniProtKB-KW"/>
</dbReference>
<evidence type="ECO:0000256" key="5">
    <source>
        <dbReference type="ARBA" id="ARBA00023163"/>
    </source>
</evidence>
<keyword evidence="3" id="KW-0175">Coiled coil</keyword>
<evidence type="ECO:0000259" key="7">
    <source>
        <dbReference type="PROSITE" id="PS51519"/>
    </source>
</evidence>
<evidence type="ECO:0000256" key="2">
    <source>
        <dbReference type="ARBA" id="ARBA00023015"/>
    </source>
</evidence>
<reference evidence="8" key="1">
    <citation type="submission" date="2019-08" db="EMBL/GenBank/DDBJ databases">
        <authorList>
            <person name="Liu F."/>
        </authorList>
    </citation>
    <scope>NUCLEOTIDE SEQUENCE [LARGE SCALE GENOMIC DNA]</scope>
    <source>
        <strain evidence="8">PA1801</strain>
        <tissue evidence="8">Leaf</tissue>
    </source>
</reference>
<keyword evidence="5" id="KW-0804">Transcription</keyword>
<dbReference type="GO" id="GO:0003700">
    <property type="term" value="F:DNA-binding transcription factor activity"/>
    <property type="evidence" value="ECO:0007669"/>
    <property type="project" value="InterPro"/>
</dbReference>
<sequence length="410" mass="46839">MADPSSNAPYDPHCMDDVLKFLEIENPTLDDFTTPEKPFLRPSSPIPHCTTDQIDSNTIDPLEDSFIRDFYNNDPHNSQLAYGNQSETVRGNDVNNSRPLSLWPTDPIPYHCSCCQSLREILHTNGFDVTKLEIHGRLGMICHAILSVEPGSNTPGTQYQMFEKTPFDALPNSFYKKSIEDVKQFLTQYCIDRSQAGFTIIKDPLSVFYQTLCVGFPRDENLYNVQPSSISGMCGNQMDQAGNSINNQEKPTKPSLAVQRERTRNLTLKEIENYFHLPIEKAAKKMEFSATVVKKICRKYGLSRWPHRKACLSSLSLSFFQYITYRLCETEGSACYCVCMKQIQSMEKKISNWVESLSSNDPKERARAKKEIENLQREIAKFGEGSSKLETFNVRNVNKAIKKREKKDMI</sequence>
<accession>A0A5B6VJ26</accession>
<comment type="caution">
    <text evidence="8">The sequence shown here is derived from an EMBL/GenBank/DDBJ whole genome shotgun (WGS) entry which is preliminary data.</text>
</comment>
<name>A0A5B6VJ26_9ROSI</name>
<dbReference type="InterPro" id="IPR003035">
    <property type="entry name" value="RWP-RK_dom"/>
</dbReference>
<evidence type="ECO:0000313" key="8">
    <source>
        <dbReference type="EMBL" id="KAA3469081.1"/>
    </source>
</evidence>
<keyword evidence="4" id="KW-0238">DNA-binding</keyword>
<dbReference type="Proteomes" id="UP000325315">
    <property type="component" value="Unassembled WGS sequence"/>
</dbReference>
<feature type="domain" description="RWP-RK" evidence="7">
    <location>
        <begin position="253"/>
        <end position="334"/>
    </location>
</feature>
<evidence type="ECO:0000256" key="6">
    <source>
        <dbReference type="ARBA" id="ARBA00023242"/>
    </source>
</evidence>
<keyword evidence="6" id="KW-0539">Nucleus</keyword>
<protein>
    <submittedName>
        <fullName evidence="8">Plant regulator RWP-RK</fullName>
    </submittedName>
</protein>
<comment type="function">
    <text evidence="1">Putative transcription factor.</text>
</comment>
<dbReference type="Pfam" id="PF02042">
    <property type="entry name" value="RWP-RK"/>
    <property type="match status" value="1"/>
</dbReference>